<name>A0AAP2W9Y4_9FIRM</name>
<dbReference type="Proteomes" id="UP001299265">
    <property type="component" value="Unassembled WGS sequence"/>
</dbReference>
<dbReference type="AlphaFoldDB" id="A0AAP2W9Y4"/>
<dbReference type="EMBL" id="JAJNOR010000004">
    <property type="protein sequence ID" value="MCD2492477.1"/>
    <property type="molecule type" value="Genomic_DNA"/>
</dbReference>
<gene>
    <name evidence="2" type="ORF">LQE92_07510</name>
</gene>
<protein>
    <submittedName>
        <fullName evidence="2">Zinc ribbon domain-containing protein</fullName>
    </submittedName>
</protein>
<accession>A0AAP2W9Y4</accession>
<proteinExistence type="predicted"/>
<keyword evidence="3" id="KW-1185">Reference proteome</keyword>
<evidence type="ECO:0000313" key="3">
    <source>
        <dbReference type="Proteomes" id="UP001299265"/>
    </source>
</evidence>
<comment type="caution">
    <text evidence="2">The sequence shown here is derived from an EMBL/GenBank/DDBJ whole genome shotgun (WGS) entry which is preliminary data.</text>
</comment>
<reference evidence="2 3" key="1">
    <citation type="submission" date="2021-11" db="EMBL/GenBank/DDBJ databases">
        <title>Lacrimispora sp. nov. NSJ-141 isolated from human feces.</title>
        <authorList>
            <person name="Abdugheni R."/>
        </authorList>
    </citation>
    <scope>NUCLEOTIDE SEQUENCE [LARGE SCALE GENOMIC DNA]</scope>
    <source>
        <strain evidence="2 3">NSJ-141</strain>
    </source>
</reference>
<dbReference type="InterPro" id="IPR025827">
    <property type="entry name" value="Zn_ribbon_recom_dom"/>
</dbReference>
<evidence type="ECO:0000259" key="1">
    <source>
        <dbReference type="Pfam" id="PF13408"/>
    </source>
</evidence>
<feature type="domain" description="Recombinase zinc beta ribbon" evidence="1">
    <location>
        <begin position="7"/>
        <end position="45"/>
    </location>
</feature>
<evidence type="ECO:0000313" key="2">
    <source>
        <dbReference type="EMBL" id="MCD2492477.1"/>
    </source>
</evidence>
<dbReference type="Pfam" id="PF13408">
    <property type="entry name" value="Zn_ribbon_recom"/>
    <property type="match status" value="1"/>
</dbReference>
<sequence>MQGVSGTSKTGRKYYYYYCKAQREKACSKKKVRKNWLEQIVMQLLKLVLSDDENLASIAVDSADYYNKNYRDTGYLEGLEAKRREVER</sequence>
<organism evidence="2 3">
    <name type="scientific">Lientehia hominis</name>
    <dbReference type="NCBI Taxonomy" id="2897778"/>
    <lineage>
        <taxon>Bacteria</taxon>
        <taxon>Bacillati</taxon>
        <taxon>Bacillota</taxon>
        <taxon>Clostridia</taxon>
        <taxon>Lachnospirales</taxon>
        <taxon>Lachnospiraceae</taxon>
        <taxon>Lientehia</taxon>
    </lineage>
</organism>